<dbReference type="PROSITE" id="PS50110">
    <property type="entry name" value="RESPONSE_REGULATORY"/>
    <property type="match status" value="2"/>
</dbReference>
<dbReference type="InterPro" id="IPR001789">
    <property type="entry name" value="Sig_transdc_resp-reg_receiver"/>
</dbReference>
<feature type="modified residue" description="4-aspartylphosphate" evidence="2">
    <location>
        <position position="65"/>
    </location>
</feature>
<keyword evidence="4" id="KW-0238">DNA-binding</keyword>
<name>A0A841HGX2_9GAMM</name>
<evidence type="ECO:0000313" key="4">
    <source>
        <dbReference type="EMBL" id="MBB6091679.1"/>
    </source>
</evidence>
<dbReference type="PANTHER" id="PTHR44591:SF24">
    <property type="entry name" value="PROTEIN-GLUTAMATE METHYLESTERASE_PROTEIN-GLUTAMINE GLUTAMINASE 1"/>
    <property type="match status" value="1"/>
</dbReference>
<dbReference type="Proteomes" id="UP000588068">
    <property type="component" value="Unassembled WGS sequence"/>
</dbReference>
<feature type="domain" description="Response regulatory" evidence="3">
    <location>
        <begin position="15"/>
        <end position="122"/>
    </location>
</feature>
<dbReference type="GO" id="GO:0000160">
    <property type="term" value="P:phosphorelay signal transduction system"/>
    <property type="evidence" value="ECO:0007669"/>
    <property type="project" value="InterPro"/>
</dbReference>
<organism evidence="4 5">
    <name type="scientific">Povalibacter uvarum</name>
    <dbReference type="NCBI Taxonomy" id="732238"/>
    <lineage>
        <taxon>Bacteria</taxon>
        <taxon>Pseudomonadati</taxon>
        <taxon>Pseudomonadota</taxon>
        <taxon>Gammaproteobacteria</taxon>
        <taxon>Steroidobacterales</taxon>
        <taxon>Steroidobacteraceae</taxon>
        <taxon>Povalibacter</taxon>
    </lineage>
</organism>
<dbReference type="SUPFAM" id="SSF52172">
    <property type="entry name" value="CheY-like"/>
    <property type="match status" value="2"/>
</dbReference>
<dbReference type="AlphaFoldDB" id="A0A841HGX2"/>
<dbReference type="Gene3D" id="3.40.50.2300">
    <property type="match status" value="2"/>
</dbReference>
<dbReference type="PANTHER" id="PTHR44591">
    <property type="entry name" value="STRESS RESPONSE REGULATOR PROTEIN 1"/>
    <property type="match status" value="1"/>
</dbReference>
<sequence length="271" mass="29125">MNPTAPDSNRLHGKKVLLVADDDQLYRALADGLTDAGAVIFGGASSMSSGTGLLPLMHLDVAIVDASRPRNSLSILRQLQEHGTPCVIIAAQPLAPLRPANVCYLSKPFTEQQLLSSISTVLRRRGCIDAVPEAASQNAEPLAATQQALDSLKDRSVLLIEDEYLVAMDMSNSLERAGATVIGPVGSVEEALRLVEEVPDIDIAIVDIRLQDADAFPVAEALEDRNIPFIFATGYDRNVVPQRFTHVPWCPKPLDLQILATALASEDRGVS</sequence>
<gene>
    <name evidence="4" type="ORF">HNQ60_000525</name>
</gene>
<reference evidence="4 5" key="1">
    <citation type="submission" date="2020-08" db="EMBL/GenBank/DDBJ databases">
        <title>Genomic Encyclopedia of Type Strains, Phase IV (KMG-IV): sequencing the most valuable type-strain genomes for metagenomic binning, comparative biology and taxonomic classification.</title>
        <authorList>
            <person name="Goeker M."/>
        </authorList>
    </citation>
    <scope>NUCLEOTIDE SEQUENCE [LARGE SCALE GENOMIC DNA]</scope>
    <source>
        <strain evidence="4 5">DSM 26723</strain>
    </source>
</reference>
<evidence type="ECO:0000256" key="2">
    <source>
        <dbReference type="PROSITE-ProRule" id="PRU00169"/>
    </source>
</evidence>
<dbReference type="GO" id="GO:0003677">
    <property type="term" value="F:DNA binding"/>
    <property type="evidence" value="ECO:0007669"/>
    <property type="project" value="UniProtKB-KW"/>
</dbReference>
<feature type="modified residue" description="4-aspartylphosphate" evidence="2">
    <location>
        <position position="207"/>
    </location>
</feature>
<keyword evidence="5" id="KW-1185">Reference proteome</keyword>
<comment type="caution">
    <text evidence="4">The sequence shown here is derived from an EMBL/GenBank/DDBJ whole genome shotgun (WGS) entry which is preliminary data.</text>
</comment>
<feature type="domain" description="Response regulatory" evidence="3">
    <location>
        <begin position="156"/>
        <end position="267"/>
    </location>
</feature>
<keyword evidence="1 2" id="KW-0597">Phosphoprotein</keyword>
<dbReference type="SMART" id="SM00448">
    <property type="entry name" value="REC"/>
    <property type="match status" value="2"/>
</dbReference>
<evidence type="ECO:0000313" key="5">
    <source>
        <dbReference type="Proteomes" id="UP000588068"/>
    </source>
</evidence>
<evidence type="ECO:0000256" key="1">
    <source>
        <dbReference type="ARBA" id="ARBA00022553"/>
    </source>
</evidence>
<evidence type="ECO:0000259" key="3">
    <source>
        <dbReference type="PROSITE" id="PS50110"/>
    </source>
</evidence>
<proteinExistence type="predicted"/>
<dbReference type="RefSeq" id="WP_221303978.1">
    <property type="nucleotide sequence ID" value="NZ_JACHHZ010000001.1"/>
</dbReference>
<accession>A0A841HGX2</accession>
<dbReference type="InterPro" id="IPR011006">
    <property type="entry name" value="CheY-like_superfamily"/>
</dbReference>
<dbReference type="Pfam" id="PF00072">
    <property type="entry name" value="Response_reg"/>
    <property type="match status" value="1"/>
</dbReference>
<dbReference type="EMBL" id="JACHHZ010000001">
    <property type="protein sequence ID" value="MBB6091679.1"/>
    <property type="molecule type" value="Genomic_DNA"/>
</dbReference>
<protein>
    <submittedName>
        <fullName evidence="4">DNA-binding response OmpR family regulator</fullName>
    </submittedName>
</protein>
<dbReference type="InterPro" id="IPR050595">
    <property type="entry name" value="Bact_response_regulator"/>
</dbReference>